<feature type="compositionally biased region" description="Low complexity" evidence="1">
    <location>
        <begin position="1"/>
        <end position="17"/>
    </location>
</feature>
<sequence length="79" mass="8744">MPVSISQPSKQPKSSRSNPIPTPTDGKATTASTFHKGMHKLQLGCKVQTRRSMLLERHAWVNQSLPIQPILFCPYISTG</sequence>
<accession>C0P494</accession>
<reference evidence="2" key="1">
    <citation type="journal article" date="2009" name="PLoS Genet.">
        <title>Sequencing, mapping, and analysis of 27,455 maize full-length cDNAs.</title>
        <authorList>
            <person name="Soderlund C."/>
            <person name="Descour A."/>
            <person name="Kudrna D."/>
            <person name="Bomhoff M."/>
            <person name="Boyd L."/>
            <person name="Currie J."/>
            <person name="Angelova A."/>
            <person name="Collura K."/>
            <person name="Wissotski M."/>
            <person name="Ashley E."/>
            <person name="Morrow D."/>
            <person name="Fernandes J."/>
            <person name="Walbot V."/>
            <person name="Yu Y."/>
        </authorList>
    </citation>
    <scope>NUCLEOTIDE SEQUENCE</scope>
    <source>
        <strain evidence="2">B73</strain>
    </source>
</reference>
<feature type="region of interest" description="Disordered" evidence="1">
    <location>
        <begin position="1"/>
        <end position="35"/>
    </location>
</feature>
<dbReference type="EMBL" id="BT063113">
    <property type="protein sequence ID" value="ACN27810.1"/>
    <property type="molecule type" value="mRNA"/>
</dbReference>
<organism evidence="2">
    <name type="scientific">Zea mays</name>
    <name type="common">Maize</name>
    <dbReference type="NCBI Taxonomy" id="4577"/>
    <lineage>
        <taxon>Eukaryota</taxon>
        <taxon>Viridiplantae</taxon>
        <taxon>Streptophyta</taxon>
        <taxon>Embryophyta</taxon>
        <taxon>Tracheophyta</taxon>
        <taxon>Spermatophyta</taxon>
        <taxon>Magnoliopsida</taxon>
        <taxon>Liliopsida</taxon>
        <taxon>Poales</taxon>
        <taxon>Poaceae</taxon>
        <taxon>PACMAD clade</taxon>
        <taxon>Panicoideae</taxon>
        <taxon>Andropogonodae</taxon>
        <taxon>Andropogoneae</taxon>
        <taxon>Tripsacinae</taxon>
        <taxon>Zea</taxon>
    </lineage>
</organism>
<evidence type="ECO:0000313" key="2">
    <source>
        <dbReference type="EMBL" id="ACN27810.1"/>
    </source>
</evidence>
<protein>
    <submittedName>
        <fullName evidence="2">Uncharacterized protein</fullName>
    </submittedName>
</protein>
<name>C0P494_MAIZE</name>
<proteinExistence type="evidence at transcript level"/>
<dbReference type="AlphaFoldDB" id="C0P494"/>
<reference evidence="2" key="2">
    <citation type="submission" date="2012-06" db="EMBL/GenBank/DDBJ databases">
        <authorList>
            <person name="Yu Y."/>
            <person name="Currie J."/>
            <person name="Lomeli R."/>
            <person name="Angelova A."/>
            <person name="Collura K."/>
            <person name="Wissotski M."/>
            <person name="Campos D."/>
            <person name="Kudrna D."/>
            <person name="Golser W."/>
            <person name="Ashely E."/>
            <person name="Descour A."/>
            <person name="Fernandes J."/>
            <person name="Soderlund C."/>
            <person name="Walbot V."/>
        </authorList>
    </citation>
    <scope>NUCLEOTIDE SEQUENCE</scope>
    <source>
        <strain evidence="2">B73</strain>
    </source>
</reference>
<evidence type="ECO:0000256" key="1">
    <source>
        <dbReference type="SAM" id="MobiDB-lite"/>
    </source>
</evidence>